<keyword evidence="4" id="KW-1185">Reference proteome</keyword>
<gene>
    <name evidence="5" type="primary">LOC115823743</name>
</gene>
<reference evidence="5" key="2">
    <citation type="submission" date="2025-08" db="UniProtKB">
        <authorList>
            <consortium name="RefSeq"/>
        </authorList>
    </citation>
    <scope>IDENTIFICATION</scope>
</reference>
<dbReference type="PANTHER" id="PTHR22803">
    <property type="entry name" value="MANNOSE, PHOSPHOLIPASE, LECTIN RECEPTOR RELATED"/>
    <property type="match status" value="1"/>
</dbReference>
<dbReference type="PROSITE" id="PS50041">
    <property type="entry name" value="C_TYPE_LECTIN_2"/>
    <property type="match status" value="1"/>
</dbReference>
<sequence length="141" mass="16963">MIISTDNPAVQGWRYFNHSLYYISTEEKIWSESRQDCIKRGANLVIINSEEEQKFVDELRKISYSSLWIGLTDRDTEGVWKWVDGTALNTEYWYEGHPNVGQYENERCVFIFWVHNSLKSWYDVSCSHYMYHWICEKRLLS</sequence>
<keyword evidence="1" id="KW-0430">Lectin</keyword>
<dbReference type="OrthoDB" id="8950604at2759"/>
<dbReference type="InterPro" id="IPR033989">
    <property type="entry name" value="CD209-like_CTLD"/>
</dbReference>
<dbReference type="SMART" id="SM00034">
    <property type="entry name" value="CLECT"/>
    <property type="match status" value="1"/>
</dbReference>
<dbReference type="CDD" id="cd03590">
    <property type="entry name" value="CLECT_DC-SIGN_like"/>
    <property type="match status" value="1"/>
</dbReference>
<dbReference type="InterPro" id="IPR050111">
    <property type="entry name" value="C-type_lectin/snaclec_domain"/>
</dbReference>
<name>A0A6J2WIY0_CHACN</name>
<dbReference type="InterPro" id="IPR018378">
    <property type="entry name" value="C-type_lectin_CS"/>
</dbReference>
<dbReference type="InterPro" id="IPR001304">
    <property type="entry name" value="C-type_lectin-like"/>
</dbReference>
<dbReference type="PROSITE" id="PS00615">
    <property type="entry name" value="C_TYPE_LECTIN_1"/>
    <property type="match status" value="1"/>
</dbReference>
<dbReference type="GeneID" id="115823743"/>
<evidence type="ECO:0000313" key="5">
    <source>
        <dbReference type="RefSeq" id="XP_030643632.1"/>
    </source>
</evidence>
<dbReference type="InterPro" id="IPR016186">
    <property type="entry name" value="C-type_lectin-like/link_sf"/>
</dbReference>
<keyword evidence="2" id="KW-1015">Disulfide bond</keyword>
<dbReference type="SUPFAM" id="SSF56436">
    <property type="entry name" value="C-type lectin-like"/>
    <property type="match status" value="1"/>
</dbReference>
<proteinExistence type="predicted"/>
<accession>A0A6J2WIY0</accession>
<evidence type="ECO:0000259" key="3">
    <source>
        <dbReference type="PROSITE" id="PS50041"/>
    </source>
</evidence>
<dbReference type="Proteomes" id="UP000504632">
    <property type="component" value="Chromosome 11"/>
</dbReference>
<evidence type="ECO:0000256" key="1">
    <source>
        <dbReference type="ARBA" id="ARBA00022734"/>
    </source>
</evidence>
<protein>
    <submittedName>
        <fullName evidence="5">C-type lectin domain family 6 member A-like</fullName>
    </submittedName>
</protein>
<dbReference type="InterPro" id="IPR016187">
    <property type="entry name" value="CTDL_fold"/>
</dbReference>
<dbReference type="Pfam" id="PF00059">
    <property type="entry name" value="Lectin_C"/>
    <property type="match status" value="1"/>
</dbReference>
<organism evidence="4 5">
    <name type="scientific">Chanos chanos</name>
    <name type="common">Milkfish</name>
    <name type="synonym">Mugil chanos</name>
    <dbReference type="NCBI Taxonomy" id="29144"/>
    <lineage>
        <taxon>Eukaryota</taxon>
        <taxon>Metazoa</taxon>
        <taxon>Chordata</taxon>
        <taxon>Craniata</taxon>
        <taxon>Vertebrata</taxon>
        <taxon>Euteleostomi</taxon>
        <taxon>Actinopterygii</taxon>
        <taxon>Neopterygii</taxon>
        <taxon>Teleostei</taxon>
        <taxon>Ostariophysi</taxon>
        <taxon>Gonorynchiformes</taxon>
        <taxon>Chanidae</taxon>
        <taxon>Chanos</taxon>
    </lineage>
</organism>
<dbReference type="Gene3D" id="3.10.100.10">
    <property type="entry name" value="Mannose-Binding Protein A, subunit A"/>
    <property type="match status" value="1"/>
</dbReference>
<dbReference type="RefSeq" id="XP_030643632.1">
    <property type="nucleotide sequence ID" value="XM_030787772.1"/>
</dbReference>
<dbReference type="GO" id="GO:0030246">
    <property type="term" value="F:carbohydrate binding"/>
    <property type="evidence" value="ECO:0007669"/>
    <property type="project" value="UniProtKB-KW"/>
</dbReference>
<evidence type="ECO:0000256" key="2">
    <source>
        <dbReference type="ARBA" id="ARBA00023157"/>
    </source>
</evidence>
<dbReference type="AlphaFoldDB" id="A0A6J2WIY0"/>
<evidence type="ECO:0000313" key="4">
    <source>
        <dbReference type="Proteomes" id="UP000504632"/>
    </source>
</evidence>
<reference evidence="4" key="1">
    <citation type="submission" date="2024-06" db="UniProtKB">
        <authorList>
            <consortium name="RefSeq"/>
        </authorList>
    </citation>
    <scope>NUCLEOTIDE SEQUENCE [LARGE SCALE GENOMIC DNA]</scope>
</reference>
<feature type="domain" description="C-type lectin" evidence="3">
    <location>
        <begin position="16"/>
        <end position="127"/>
    </location>
</feature>
<dbReference type="InParanoid" id="A0A6J2WIY0"/>